<feature type="DNA-binding region" description="H-T-H motif" evidence="2">
    <location>
        <begin position="50"/>
        <end position="69"/>
    </location>
</feature>
<name>A0A8A7K7N5_9FIRM</name>
<dbReference type="InterPro" id="IPR023772">
    <property type="entry name" value="DNA-bd_HTH_TetR-type_CS"/>
</dbReference>
<dbReference type="PROSITE" id="PS50977">
    <property type="entry name" value="HTH_TETR_2"/>
    <property type="match status" value="1"/>
</dbReference>
<evidence type="ECO:0000259" key="3">
    <source>
        <dbReference type="PROSITE" id="PS50977"/>
    </source>
</evidence>
<gene>
    <name evidence="4" type="ORF">GM661_05370</name>
</gene>
<dbReference type="PROSITE" id="PS01081">
    <property type="entry name" value="HTH_TETR_1"/>
    <property type="match status" value="1"/>
</dbReference>
<dbReference type="PANTHER" id="PTHR43479:SF11">
    <property type="entry name" value="ACREF_ENVCD OPERON REPRESSOR-RELATED"/>
    <property type="match status" value="1"/>
</dbReference>
<dbReference type="SUPFAM" id="SSF46689">
    <property type="entry name" value="Homeodomain-like"/>
    <property type="match status" value="1"/>
</dbReference>
<dbReference type="InterPro" id="IPR050624">
    <property type="entry name" value="HTH-type_Tx_Regulator"/>
</dbReference>
<organism evidence="4 5">
    <name type="scientific">Iocasia fonsfrigidae</name>
    <dbReference type="NCBI Taxonomy" id="2682810"/>
    <lineage>
        <taxon>Bacteria</taxon>
        <taxon>Bacillati</taxon>
        <taxon>Bacillota</taxon>
        <taxon>Clostridia</taxon>
        <taxon>Halanaerobiales</taxon>
        <taxon>Halanaerobiaceae</taxon>
        <taxon>Iocasia</taxon>
    </lineage>
</organism>
<evidence type="ECO:0000313" key="5">
    <source>
        <dbReference type="Proteomes" id="UP000665020"/>
    </source>
</evidence>
<dbReference type="Proteomes" id="UP000665020">
    <property type="component" value="Chromosome"/>
</dbReference>
<evidence type="ECO:0000313" key="4">
    <source>
        <dbReference type="EMBL" id="QTL97451.1"/>
    </source>
</evidence>
<dbReference type="EMBL" id="CP046640">
    <property type="protein sequence ID" value="QTL97451.1"/>
    <property type="molecule type" value="Genomic_DNA"/>
</dbReference>
<dbReference type="AlphaFoldDB" id="A0A8A7K7N5"/>
<evidence type="ECO:0000256" key="2">
    <source>
        <dbReference type="PROSITE-ProRule" id="PRU00335"/>
    </source>
</evidence>
<keyword evidence="1 2" id="KW-0238">DNA-binding</keyword>
<dbReference type="Gene3D" id="1.10.357.10">
    <property type="entry name" value="Tetracycline Repressor, domain 2"/>
    <property type="match status" value="1"/>
</dbReference>
<dbReference type="InterPro" id="IPR001647">
    <property type="entry name" value="HTH_TetR"/>
</dbReference>
<dbReference type="PRINTS" id="PR00455">
    <property type="entry name" value="HTHTETR"/>
</dbReference>
<evidence type="ECO:0000256" key="1">
    <source>
        <dbReference type="ARBA" id="ARBA00023125"/>
    </source>
</evidence>
<dbReference type="GO" id="GO:0003677">
    <property type="term" value="F:DNA binding"/>
    <property type="evidence" value="ECO:0007669"/>
    <property type="project" value="UniProtKB-UniRule"/>
</dbReference>
<protein>
    <submittedName>
        <fullName evidence="4">TetR family transcriptional regulator</fullName>
    </submittedName>
</protein>
<dbReference type="Pfam" id="PF00440">
    <property type="entry name" value="TetR_N"/>
    <property type="match status" value="1"/>
</dbReference>
<dbReference type="InterPro" id="IPR009057">
    <property type="entry name" value="Homeodomain-like_sf"/>
</dbReference>
<keyword evidence="5" id="KW-1185">Reference proteome</keyword>
<feature type="domain" description="HTH tetR-type" evidence="3">
    <location>
        <begin position="27"/>
        <end position="87"/>
    </location>
</feature>
<reference evidence="4" key="1">
    <citation type="submission" date="2019-12" db="EMBL/GenBank/DDBJ databases">
        <authorList>
            <person name="zhang j."/>
            <person name="sun C.M."/>
        </authorList>
    </citation>
    <scope>NUCLEOTIDE SEQUENCE</scope>
    <source>
        <strain evidence="4">NS-1</strain>
    </source>
</reference>
<sequence length="217" mass="25255">MTENKKRSFGLRKGIPMPRHFSTQEQKMIRNKLIEKGKELIAIFGLKKTTISDLTKAVGISKGSFYNFFASKEELLFTIFKLEGNKLRKKISQEILNSSRDAAKSIKELIKLILKEMDDNPIINRIYNSDDLNYVYQKLSQEQWKENRELSVDALIPVIEIWQKEARIIEKDPELIISVIRAVVFISLHKKEIGEEIYPETIDLLIDIVTKGLTMRR</sequence>
<dbReference type="PANTHER" id="PTHR43479">
    <property type="entry name" value="ACREF/ENVCD OPERON REPRESSOR-RELATED"/>
    <property type="match status" value="1"/>
</dbReference>
<proteinExistence type="predicted"/>
<accession>A0A8A7K7N5</accession>
<dbReference type="KEGG" id="ifn:GM661_05370"/>